<evidence type="ECO:0000256" key="1">
    <source>
        <dbReference type="PROSITE-ProRule" id="PRU00339"/>
    </source>
</evidence>
<organism evidence="5 6">
    <name type="scientific">Psychrosphaera ytuae</name>
    <dbReference type="NCBI Taxonomy" id="2820710"/>
    <lineage>
        <taxon>Bacteria</taxon>
        <taxon>Pseudomonadati</taxon>
        <taxon>Pseudomonadota</taxon>
        <taxon>Gammaproteobacteria</taxon>
        <taxon>Alteromonadales</taxon>
        <taxon>Pseudoalteromonadaceae</taxon>
        <taxon>Psychrosphaera</taxon>
    </lineage>
</organism>
<feature type="repeat" description="TPR" evidence="1">
    <location>
        <begin position="431"/>
        <end position="464"/>
    </location>
</feature>
<feature type="compositionally biased region" description="Polar residues" evidence="2">
    <location>
        <begin position="578"/>
        <end position="587"/>
    </location>
</feature>
<dbReference type="Gene3D" id="3.40.50.410">
    <property type="entry name" value="von Willebrand factor, type A domain"/>
    <property type="match status" value="1"/>
</dbReference>
<feature type="compositionally biased region" description="Low complexity" evidence="2">
    <location>
        <begin position="480"/>
        <end position="537"/>
    </location>
</feature>
<dbReference type="SUPFAM" id="SSF48452">
    <property type="entry name" value="TPR-like"/>
    <property type="match status" value="1"/>
</dbReference>
<protein>
    <submittedName>
        <fullName evidence="5">VWA domain-containing protein</fullName>
    </submittedName>
</protein>
<feature type="transmembrane region" description="Helical" evidence="3">
    <location>
        <begin position="336"/>
        <end position="356"/>
    </location>
</feature>
<dbReference type="PROSITE" id="PS50293">
    <property type="entry name" value="TPR_REGION"/>
    <property type="match status" value="1"/>
</dbReference>
<sequence length="670" mass="74097">MLSDFHFLRPELLWLSIPVFVVWLLKRQHHANNHWQSIIAPHLATSLLEGKSNQGRHWLPLLLGLFWLTSVIALAGPTWQKIEKPVFKSNVANMIVMDMSLSMRSTDVKPDRLTRARFKTIDLATALGDGEVGLIAYAGDAYTISPLTKDPRNVATLVKSLSPEIMPVTGSYPLLGLQLAENLMSQAGYLSGQIYWITDGIDEEDMDSLREFTSKTPFEVNILAVGTRLGAPIKQLDGTLLKDARGSIVIPKLNSQALQELAGLSGGLFQTITADDSDIKRLAARSRSTFDDTQSSQDSDNHSQLTGDDWHEAGPILVLISMLFLLFAFRRGATFAFVLPIVGALCFSVIPAPAFANDDSTPEQPQTVTPSENWADIWFKSKNQRGQEAFSKQNYAKAQQTFDDTNWKAAAAYKSGDYQTAAQLYQQDQTAQGAYNLGNALAQMGEFEQAIEAYQNALQRNPNLEQAAQNRSIVEQLLKQSQESNQDNQESGQDDSSQQNNQDDESSSSSENGNQGAQNQSQQDEQGQNQNDQQGSNPQGEDQKSEMTADPSQPSSQSQSQSQNQSQNQETNQSDSQAAQSGTNQAETEQKAEVSEAAEEADADNTGQQTGSVARPSPEEIAEQEEMQKLEQLLRKVDDDPSILLKNKMLLESKRRQFQNRFPKGVKKSW</sequence>
<dbReference type="InterPro" id="IPR036465">
    <property type="entry name" value="vWFA_dom_sf"/>
</dbReference>
<reference evidence="5" key="1">
    <citation type="submission" date="2021-03" db="EMBL/GenBank/DDBJ databases">
        <title>Description of Psychrosphaera ytuae sp. nov. isolated from deep sea sediment of South China Sea.</title>
        <authorList>
            <person name="Zhang J."/>
            <person name="Xu X.-D."/>
        </authorList>
    </citation>
    <scope>NUCLEOTIDE SEQUENCE</scope>
    <source>
        <strain evidence="5">MTZ26</strain>
    </source>
</reference>
<keyword evidence="3" id="KW-1133">Transmembrane helix</keyword>
<dbReference type="Pfam" id="PF13519">
    <property type="entry name" value="VWA_2"/>
    <property type="match status" value="1"/>
</dbReference>
<dbReference type="AlphaFoldDB" id="A0A975DAR5"/>
<dbReference type="PANTHER" id="PTHR22550">
    <property type="entry name" value="SPORE GERMINATION PROTEIN"/>
    <property type="match status" value="1"/>
</dbReference>
<feature type="domain" description="VWFA" evidence="4">
    <location>
        <begin position="94"/>
        <end position="200"/>
    </location>
</feature>
<dbReference type="Gene3D" id="1.25.40.10">
    <property type="entry name" value="Tetratricopeptide repeat domain"/>
    <property type="match status" value="1"/>
</dbReference>
<dbReference type="InterPro" id="IPR011990">
    <property type="entry name" value="TPR-like_helical_dom_sf"/>
</dbReference>
<accession>A0A975DAR5</accession>
<dbReference type="InterPro" id="IPR050768">
    <property type="entry name" value="UPF0353/GerABKA_families"/>
</dbReference>
<keyword evidence="6" id="KW-1185">Reference proteome</keyword>
<evidence type="ECO:0000256" key="2">
    <source>
        <dbReference type="SAM" id="MobiDB-lite"/>
    </source>
</evidence>
<dbReference type="SMART" id="SM00028">
    <property type="entry name" value="TPR"/>
    <property type="match status" value="1"/>
</dbReference>
<keyword evidence="3" id="KW-0812">Transmembrane</keyword>
<dbReference type="PANTHER" id="PTHR22550:SF14">
    <property type="entry name" value="VWFA DOMAIN-CONTAINING PROTEIN"/>
    <property type="match status" value="1"/>
</dbReference>
<evidence type="ECO:0000313" key="6">
    <source>
        <dbReference type="Proteomes" id="UP000682739"/>
    </source>
</evidence>
<proteinExistence type="predicted"/>
<dbReference type="Proteomes" id="UP000682739">
    <property type="component" value="Chromosome"/>
</dbReference>
<feature type="compositionally biased region" description="Low complexity" evidence="2">
    <location>
        <begin position="552"/>
        <end position="577"/>
    </location>
</feature>
<dbReference type="KEGG" id="psym:J1N51_13395"/>
<dbReference type="SUPFAM" id="SSF53300">
    <property type="entry name" value="vWA-like"/>
    <property type="match status" value="1"/>
</dbReference>
<keyword evidence="3" id="KW-0472">Membrane</keyword>
<evidence type="ECO:0000256" key="3">
    <source>
        <dbReference type="SAM" id="Phobius"/>
    </source>
</evidence>
<name>A0A975DAR5_9GAMM</name>
<dbReference type="PROSITE" id="PS50005">
    <property type="entry name" value="TPR"/>
    <property type="match status" value="1"/>
</dbReference>
<dbReference type="RefSeq" id="WP_208831752.1">
    <property type="nucleotide sequence ID" value="NZ_CP072110.1"/>
</dbReference>
<dbReference type="InterPro" id="IPR002035">
    <property type="entry name" value="VWF_A"/>
</dbReference>
<feature type="region of interest" description="Disordered" evidence="2">
    <location>
        <begin position="288"/>
        <end position="307"/>
    </location>
</feature>
<feature type="transmembrane region" description="Helical" evidence="3">
    <location>
        <begin position="310"/>
        <end position="329"/>
    </location>
</feature>
<feature type="region of interest" description="Disordered" evidence="2">
    <location>
        <begin position="480"/>
        <end position="625"/>
    </location>
</feature>
<dbReference type="EMBL" id="CP072110">
    <property type="protein sequence ID" value="QTH63697.1"/>
    <property type="molecule type" value="Genomic_DNA"/>
</dbReference>
<gene>
    <name evidence="5" type="ORF">J1N51_13395</name>
</gene>
<evidence type="ECO:0000313" key="5">
    <source>
        <dbReference type="EMBL" id="QTH63697.1"/>
    </source>
</evidence>
<dbReference type="InterPro" id="IPR019734">
    <property type="entry name" value="TPR_rpt"/>
</dbReference>
<dbReference type="Pfam" id="PF00515">
    <property type="entry name" value="TPR_1"/>
    <property type="match status" value="1"/>
</dbReference>
<evidence type="ECO:0000259" key="4">
    <source>
        <dbReference type="Pfam" id="PF13519"/>
    </source>
</evidence>
<feature type="compositionally biased region" description="Low complexity" evidence="2">
    <location>
        <begin position="288"/>
        <end position="298"/>
    </location>
</feature>
<keyword evidence="1" id="KW-0802">TPR repeat</keyword>